<comment type="similarity">
    <text evidence="5 10">In the C-terminal section; belongs to the HTP reductase family.</text>
</comment>
<comment type="cofactor">
    <cofactor evidence="10 13">
        <name>Zn(2+)</name>
        <dbReference type="ChEBI" id="CHEBI:29105"/>
    </cofactor>
    <text evidence="10 13">Binds 1 zinc ion.</text>
</comment>
<sequence length="350" mass="38181">MNSFSQISRQIMPERIGAAFQLAVAEAWSFVGRTAPNPPVGCVLLDAQGEVLVVAAHHQAGTAHAERRAVEQARALGVVERIDTAVVTLEPCNHTGRTPPCTEALLSTPVKTVWIGCADPNPHVQGGGAARLEQEGLTVNRLWQCMNATTTYAHCRALLAPFAWRMTHGRPWITVKQALDGKGSMVPPKGQKTFTTPASLRLAHALRRVTDGIVTATGTVLADRPTLTVRHVEDHPHRQRLLVVCGQKNHAPAEWLADVSAAFDVHFCPDIAQLPDILAQSDALWVLVEAGPTLLEALKTHNLWDDWLTIRQDASGQDHLAVSTQHDVTPLSLFPEWVRCTQEQVCFPVS</sequence>
<dbReference type="Gene3D" id="3.40.140.10">
    <property type="entry name" value="Cytidine Deaminase, domain 2"/>
    <property type="match status" value="1"/>
</dbReference>
<evidence type="ECO:0000313" key="16">
    <source>
        <dbReference type="Proteomes" id="UP000228751"/>
    </source>
</evidence>
<evidence type="ECO:0000256" key="5">
    <source>
        <dbReference type="ARBA" id="ARBA00007417"/>
    </source>
</evidence>
<accession>A0A2G4R951</accession>
<feature type="binding site" evidence="12">
    <location>
        <position position="223"/>
    </location>
    <ligand>
        <name>NADP(+)</name>
        <dbReference type="ChEBI" id="CHEBI:58349"/>
    </ligand>
</feature>
<feature type="domain" description="CMP/dCMP-type deaminase" evidence="14">
    <location>
        <begin position="14"/>
        <end position="140"/>
    </location>
</feature>
<evidence type="ECO:0000256" key="11">
    <source>
        <dbReference type="PIRSR" id="PIRSR006769-1"/>
    </source>
</evidence>
<keyword evidence="6 10" id="KW-0686">Riboflavin biosynthesis</keyword>
<dbReference type="NCBIfam" id="TIGR00326">
    <property type="entry name" value="eubact_ribD"/>
    <property type="match status" value="1"/>
</dbReference>
<feature type="binding site" evidence="13">
    <location>
        <position position="101"/>
    </location>
    <ligand>
        <name>Zn(2+)</name>
        <dbReference type="ChEBI" id="CHEBI:29105"/>
        <note>catalytic</note>
    </ligand>
</feature>
<dbReference type="PROSITE" id="PS00903">
    <property type="entry name" value="CYT_DCMP_DEAMINASES_1"/>
    <property type="match status" value="1"/>
</dbReference>
<dbReference type="GO" id="GO:0008270">
    <property type="term" value="F:zinc ion binding"/>
    <property type="evidence" value="ECO:0007669"/>
    <property type="project" value="InterPro"/>
</dbReference>
<comment type="catalytic activity">
    <reaction evidence="10">
        <text>5-amino-6-(5-phospho-D-ribitylamino)uracil + NADP(+) = 5-amino-6-(5-phospho-D-ribosylamino)uracil + NADPH + H(+)</text>
        <dbReference type="Rhea" id="RHEA:17845"/>
        <dbReference type="ChEBI" id="CHEBI:15378"/>
        <dbReference type="ChEBI" id="CHEBI:57783"/>
        <dbReference type="ChEBI" id="CHEBI:58349"/>
        <dbReference type="ChEBI" id="CHEBI:58421"/>
        <dbReference type="ChEBI" id="CHEBI:58453"/>
        <dbReference type="EC" id="1.1.1.193"/>
    </reaction>
</comment>
<dbReference type="InterPro" id="IPR024072">
    <property type="entry name" value="DHFR-like_dom_sf"/>
</dbReference>
<keyword evidence="10" id="KW-0378">Hydrolase</keyword>
<feature type="binding site" evidence="12">
    <location>
        <position position="289"/>
    </location>
    <ligand>
        <name>substrate</name>
    </ligand>
</feature>
<proteinExistence type="inferred from homology"/>
<comment type="pathway">
    <text evidence="3 10">Cofactor biosynthesis; riboflavin biosynthesis; 5-amino-6-(D-ribitylamino)uracil from GTP: step 3/4.</text>
</comment>
<keyword evidence="7 10" id="KW-0479">Metal-binding</keyword>
<comment type="catalytic activity">
    <reaction evidence="10">
        <text>2,5-diamino-6-hydroxy-4-(5-phosphoribosylamino)-pyrimidine + H2O + H(+) = 5-amino-6-(5-phospho-D-ribosylamino)uracil + NH4(+)</text>
        <dbReference type="Rhea" id="RHEA:21868"/>
        <dbReference type="ChEBI" id="CHEBI:15377"/>
        <dbReference type="ChEBI" id="CHEBI:15378"/>
        <dbReference type="ChEBI" id="CHEBI:28938"/>
        <dbReference type="ChEBI" id="CHEBI:58453"/>
        <dbReference type="ChEBI" id="CHEBI:58614"/>
        <dbReference type="EC" id="3.5.4.26"/>
    </reaction>
</comment>
<protein>
    <recommendedName>
        <fullName evidence="10">Riboflavin biosynthesis protein RibD</fullName>
    </recommendedName>
    <domain>
        <recommendedName>
            <fullName evidence="10">Diaminohydroxyphosphoribosylaminopyrimidine deaminase</fullName>
            <shortName evidence="10">DRAP deaminase</shortName>
            <ecNumber evidence="10">3.5.4.26</ecNumber>
        </recommendedName>
        <alternativeName>
            <fullName evidence="10">Riboflavin-specific deaminase</fullName>
        </alternativeName>
    </domain>
    <domain>
        <recommendedName>
            <fullName evidence="10">5-amino-6-(5-phosphoribosylamino)uracil reductase</fullName>
            <ecNumber evidence="10">1.1.1.193</ecNumber>
        </recommendedName>
        <alternativeName>
            <fullName evidence="10">HTP reductase</fullName>
        </alternativeName>
    </domain>
</protein>
<dbReference type="InterPro" id="IPR002125">
    <property type="entry name" value="CMP_dCMP_dom"/>
</dbReference>
<evidence type="ECO:0000256" key="8">
    <source>
        <dbReference type="ARBA" id="ARBA00022833"/>
    </source>
</evidence>
<dbReference type="EC" id="1.1.1.193" evidence="10"/>
<feature type="active site" description="Proton donor" evidence="11">
    <location>
        <position position="66"/>
    </location>
</feature>
<keyword evidence="9" id="KW-0511">Multifunctional enzyme</keyword>
<keyword evidence="10" id="KW-0560">Oxidoreductase</keyword>
<reference evidence="15 16" key="1">
    <citation type="submission" date="2017-10" db="EMBL/GenBank/DDBJ databases">
        <title>Genomic analysis of the genus Acetobacter.</title>
        <authorList>
            <person name="Kim K.H."/>
            <person name="Chun B.H."/>
            <person name="Son A.R."/>
            <person name="Jeon C.O."/>
        </authorList>
    </citation>
    <scope>NUCLEOTIDE SEQUENCE [LARGE SCALE GENOMIC DNA]</scope>
    <source>
        <strain evidence="15 16">LHT 2458</strain>
    </source>
</reference>
<feature type="binding site" evidence="13">
    <location>
        <position position="92"/>
    </location>
    <ligand>
        <name>Zn(2+)</name>
        <dbReference type="ChEBI" id="CHEBI:29105"/>
        <note>catalytic</note>
    </ligand>
</feature>
<dbReference type="EC" id="3.5.4.26" evidence="10"/>
<evidence type="ECO:0000256" key="6">
    <source>
        <dbReference type="ARBA" id="ARBA00022619"/>
    </source>
</evidence>
<dbReference type="GO" id="GO:0008835">
    <property type="term" value="F:diaminohydroxyphosphoribosylaminopyrimidine deaminase activity"/>
    <property type="evidence" value="ECO:0007669"/>
    <property type="project" value="UniProtKB-EC"/>
</dbReference>
<gene>
    <name evidence="15" type="primary">ribD</name>
    <name evidence="15" type="ORF">CSR02_13385</name>
</gene>
<feature type="binding site" evidence="13">
    <location>
        <position position="64"/>
    </location>
    <ligand>
        <name>Zn(2+)</name>
        <dbReference type="ChEBI" id="CHEBI:29105"/>
        <note>catalytic</note>
    </ligand>
</feature>
<feature type="binding site" evidence="12">
    <location>
        <position position="178"/>
    </location>
    <ligand>
        <name>NADP(+)</name>
        <dbReference type="ChEBI" id="CHEBI:58349"/>
    </ligand>
</feature>
<keyword evidence="8 10" id="KW-0862">Zinc</keyword>
<dbReference type="GO" id="GO:0008703">
    <property type="term" value="F:5-amino-6-(5-phosphoribosylamino)uracil reductase activity"/>
    <property type="evidence" value="ECO:0007669"/>
    <property type="project" value="UniProtKB-EC"/>
</dbReference>
<evidence type="ECO:0000313" key="15">
    <source>
        <dbReference type="EMBL" id="PHY93099.1"/>
    </source>
</evidence>
<evidence type="ECO:0000256" key="12">
    <source>
        <dbReference type="PIRSR" id="PIRSR006769-2"/>
    </source>
</evidence>
<comment type="pathway">
    <text evidence="2 10">Cofactor biosynthesis; riboflavin biosynthesis; 5-amino-6-(D-ribitylamino)uracil from GTP: step 2/4.</text>
</comment>
<dbReference type="Gene3D" id="3.40.430.10">
    <property type="entry name" value="Dihydrofolate Reductase, subunit A"/>
    <property type="match status" value="1"/>
</dbReference>
<name>A0A2G4R951_9PROT</name>
<feature type="binding site" evidence="12">
    <location>
        <begin position="291"/>
        <end position="297"/>
    </location>
    <ligand>
        <name>NADP(+)</name>
        <dbReference type="ChEBI" id="CHEBI:58349"/>
    </ligand>
</feature>
<evidence type="ECO:0000256" key="10">
    <source>
        <dbReference type="PIRNR" id="PIRNR006769"/>
    </source>
</evidence>
<dbReference type="PROSITE" id="PS51747">
    <property type="entry name" value="CYT_DCMP_DEAMINASES_2"/>
    <property type="match status" value="1"/>
</dbReference>
<dbReference type="GO" id="GO:0009231">
    <property type="term" value="P:riboflavin biosynthetic process"/>
    <property type="evidence" value="ECO:0007669"/>
    <property type="project" value="UniProtKB-UniPathway"/>
</dbReference>
<evidence type="ECO:0000256" key="2">
    <source>
        <dbReference type="ARBA" id="ARBA00004882"/>
    </source>
</evidence>
<comment type="function">
    <text evidence="1 10">Converts 2,5-diamino-6-(ribosylamino)-4(3h)-pyrimidinone 5'-phosphate into 5-amino-6-(ribosylamino)-2,4(1h,3h)-pyrimidinedione 5'-phosphate.</text>
</comment>
<dbReference type="PIRSF" id="PIRSF006769">
    <property type="entry name" value="RibD"/>
    <property type="match status" value="1"/>
</dbReference>
<feature type="binding site" evidence="12">
    <location>
        <position position="227"/>
    </location>
    <ligand>
        <name>substrate</name>
    </ligand>
</feature>
<dbReference type="CDD" id="cd01284">
    <property type="entry name" value="Riboflavin_deaminase-reductase"/>
    <property type="match status" value="1"/>
</dbReference>
<evidence type="ECO:0000256" key="1">
    <source>
        <dbReference type="ARBA" id="ARBA00002151"/>
    </source>
</evidence>
<dbReference type="RefSeq" id="WP_099541980.1">
    <property type="nucleotide sequence ID" value="NZ_PEBQ01000172.1"/>
</dbReference>
<dbReference type="Proteomes" id="UP000228751">
    <property type="component" value="Unassembled WGS sequence"/>
</dbReference>
<feature type="binding site" evidence="12">
    <location>
        <position position="219"/>
    </location>
    <ligand>
        <name>NADP(+)</name>
        <dbReference type="ChEBI" id="CHEBI:58349"/>
    </ligand>
</feature>
<dbReference type="InterPro" id="IPR016193">
    <property type="entry name" value="Cytidine_deaminase-like"/>
</dbReference>
<dbReference type="InterPro" id="IPR016192">
    <property type="entry name" value="APOBEC/CMP_deaminase_Zn-bd"/>
</dbReference>
<dbReference type="InterPro" id="IPR004794">
    <property type="entry name" value="Eubact_RibD"/>
</dbReference>
<dbReference type="AlphaFoldDB" id="A0A2G4R951"/>
<dbReference type="Pfam" id="PF00383">
    <property type="entry name" value="dCMP_cyt_deam_1"/>
    <property type="match status" value="1"/>
</dbReference>
<dbReference type="Pfam" id="PF01872">
    <property type="entry name" value="RibD_C"/>
    <property type="match status" value="1"/>
</dbReference>
<dbReference type="InterPro" id="IPR002734">
    <property type="entry name" value="RibDG_C"/>
</dbReference>
<keyword evidence="16" id="KW-1185">Reference proteome</keyword>
<dbReference type="SUPFAM" id="SSF53597">
    <property type="entry name" value="Dihydrofolate reductase-like"/>
    <property type="match status" value="1"/>
</dbReference>
<feature type="binding site" evidence="12">
    <location>
        <position position="207"/>
    </location>
    <ligand>
        <name>substrate</name>
    </ligand>
</feature>
<evidence type="ECO:0000256" key="9">
    <source>
        <dbReference type="ARBA" id="ARBA00023268"/>
    </source>
</evidence>
<evidence type="ECO:0000256" key="7">
    <source>
        <dbReference type="ARBA" id="ARBA00022723"/>
    </source>
</evidence>
<dbReference type="EMBL" id="PEBQ01000172">
    <property type="protein sequence ID" value="PHY93099.1"/>
    <property type="molecule type" value="Genomic_DNA"/>
</dbReference>
<dbReference type="SUPFAM" id="SSF53927">
    <property type="entry name" value="Cytidine deaminase-like"/>
    <property type="match status" value="1"/>
</dbReference>
<keyword evidence="10 12" id="KW-0521">NADP</keyword>
<comment type="similarity">
    <text evidence="4 10">In the N-terminal section; belongs to the cytidine and deoxycytidylate deaminase family.</text>
</comment>
<dbReference type="UniPathway" id="UPA00275">
    <property type="reaction ID" value="UER00401"/>
</dbReference>
<organism evidence="15 16">
    <name type="scientific">Acetobacter pomorum</name>
    <dbReference type="NCBI Taxonomy" id="65959"/>
    <lineage>
        <taxon>Bacteria</taxon>
        <taxon>Pseudomonadati</taxon>
        <taxon>Pseudomonadota</taxon>
        <taxon>Alphaproteobacteria</taxon>
        <taxon>Acetobacterales</taxon>
        <taxon>Acetobacteraceae</taxon>
        <taxon>Acetobacter</taxon>
    </lineage>
</organism>
<evidence type="ECO:0000256" key="13">
    <source>
        <dbReference type="PIRSR" id="PIRSR006769-3"/>
    </source>
</evidence>
<evidence type="ECO:0000256" key="3">
    <source>
        <dbReference type="ARBA" id="ARBA00004910"/>
    </source>
</evidence>
<evidence type="ECO:0000259" key="14">
    <source>
        <dbReference type="PROSITE" id="PS51747"/>
    </source>
</evidence>
<evidence type="ECO:0000256" key="4">
    <source>
        <dbReference type="ARBA" id="ARBA00005259"/>
    </source>
</evidence>
<feature type="binding site" evidence="12">
    <location>
        <position position="230"/>
    </location>
    <ligand>
        <name>substrate</name>
    </ligand>
</feature>
<dbReference type="OrthoDB" id="9800865at2"/>
<comment type="caution">
    <text evidence="15">The sequence shown here is derived from an EMBL/GenBank/DDBJ whole genome shotgun (WGS) entry which is preliminary data.</text>
</comment>